<dbReference type="EMBL" id="JABBFV010000014">
    <property type="protein sequence ID" value="NML11920.1"/>
    <property type="molecule type" value="Genomic_DNA"/>
</dbReference>
<keyword evidence="1" id="KW-0812">Transmembrane</keyword>
<dbReference type="Proteomes" id="UP000519023">
    <property type="component" value="Unassembled WGS sequence"/>
</dbReference>
<feature type="transmembrane region" description="Helical" evidence="1">
    <location>
        <begin position="112"/>
        <end position="131"/>
    </location>
</feature>
<keyword evidence="1" id="KW-0472">Membrane</keyword>
<protein>
    <submittedName>
        <fullName evidence="2">DUF2721 domain-containing protein</fullName>
    </submittedName>
</protein>
<evidence type="ECO:0000313" key="3">
    <source>
        <dbReference type="Proteomes" id="UP000519023"/>
    </source>
</evidence>
<keyword evidence="1" id="KW-1133">Transmembrane helix</keyword>
<evidence type="ECO:0000256" key="1">
    <source>
        <dbReference type="SAM" id="Phobius"/>
    </source>
</evidence>
<proteinExistence type="predicted"/>
<accession>A0A7X9ZT97</accession>
<dbReference type="Pfam" id="PF11026">
    <property type="entry name" value="DUF2721"/>
    <property type="match status" value="1"/>
</dbReference>
<sequence>MIPLPQVSQVAQTIQLALAPVFLLAGIGAFLNVCVSRLARIIDRARSVEAAILSSRGKEHDRMVSEIRVLDRRMSVVNSAIFLSVASACAVCLVVILLFAGNLFDAHLGTPIAVLFSLAMLLQAGGFATFIQEIRLASQIIHIRNEVLYHKADAEEADAAIDALP</sequence>
<gene>
    <name evidence="2" type="ORF">HHL08_17485</name>
</gene>
<dbReference type="InterPro" id="IPR021279">
    <property type="entry name" value="DUF2721"/>
</dbReference>
<feature type="transmembrane region" description="Helical" evidence="1">
    <location>
        <begin position="14"/>
        <end position="35"/>
    </location>
</feature>
<reference evidence="2 3" key="1">
    <citation type="submission" date="2020-04" db="EMBL/GenBank/DDBJ databases">
        <title>Sphingobium sp. AR-3-1 isolated from Arctic soil.</title>
        <authorList>
            <person name="Dahal R.H."/>
            <person name="Chaudhary D.K."/>
        </authorList>
    </citation>
    <scope>NUCLEOTIDE SEQUENCE [LARGE SCALE GENOMIC DNA]</scope>
    <source>
        <strain evidence="2 3">AR-3-1</strain>
    </source>
</reference>
<organism evidence="2 3">
    <name type="scientific">Sphingobium psychrophilum</name>
    <dbReference type="NCBI Taxonomy" id="2728834"/>
    <lineage>
        <taxon>Bacteria</taxon>
        <taxon>Pseudomonadati</taxon>
        <taxon>Pseudomonadota</taxon>
        <taxon>Alphaproteobacteria</taxon>
        <taxon>Sphingomonadales</taxon>
        <taxon>Sphingomonadaceae</taxon>
        <taxon>Sphingobium</taxon>
    </lineage>
</organism>
<dbReference type="AlphaFoldDB" id="A0A7X9ZT97"/>
<feature type="transmembrane region" description="Helical" evidence="1">
    <location>
        <begin position="76"/>
        <end position="100"/>
    </location>
</feature>
<dbReference type="RefSeq" id="WP_169574351.1">
    <property type="nucleotide sequence ID" value="NZ_JABBFV010000014.1"/>
</dbReference>
<name>A0A7X9ZT97_9SPHN</name>
<keyword evidence="3" id="KW-1185">Reference proteome</keyword>
<comment type="caution">
    <text evidence="2">The sequence shown here is derived from an EMBL/GenBank/DDBJ whole genome shotgun (WGS) entry which is preliminary data.</text>
</comment>
<evidence type="ECO:0000313" key="2">
    <source>
        <dbReference type="EMBL" id="NML11920.1"/>
    </source>
</evidence>